<reference evidence="1 2" key="1">
    <citation type="submission" date="2018-03" db="EMBL/GenBank/DDBJ databases">
        <title>Candida pseudohaemulonii genome assembly and annotation.</title>
        <authorList>
            <person name="Munoz J.F."/>
            <person name="Gade L.G."/>
            <person name="Chow N.A."/>
            <person name="Litvintseva A.P."/>
            <person name="Loparev V.N."/>
            <person name="Cuomo C.A."/>
        </authorList>
    </citation>
    <scope>NUCLEOTIDE SEQUENCE [LARGE SCALE GENOMIC DNA]</scope>
    <source>
        <strain evidence="1 2">B12108</strain>
    </source>
</reference>
<dbReference type="Pfam" id="PF08641">
    <property type="entry name" value="Mis14"/>
    <property type="match status" value="1"/>
</dbReference>
<dbReference type="GO" id="GO:0000070">
    <property type="term" value="P:mitotic sister chromatid segregation"/>
    <property type="evidence" value="ECO:0007669"/>
    <property type="project" value="InterPro"/>
</dbReference>
<dbReference type="GO" id="GO:0000444">
    <property type="term" value="C:MIS12/MIND type complex"/>
    <property type="evidence" value="ECO:0007669"/>
    <property type="project" value="TreeGrafter"/>
</dbReference>
<name>A0A2P7YGR7_9ASCO</name>
<protein>
    <submittedName>
        <fullName evidence="1">Uncharacterized protein</fullName>
    </submittedName>
</protein>
<organism evidence="1 2">
    <name type="scientific">Candidozyma pseudohaemuli</name>
    <dbReference type="NCBI Taxonomy" id="418784"/>
    <lineage>
        <taxon>Eukaryota</taxon>
        <taxon>Fungi</taxon>
        <taxon>Dikarya</taxon>
        <taxon>Ascomycota</taxon>
        <taxon>Saccharomycotina</taxon>
        <taxon>Pichiomycetes</taxon>
        <taxon>Metschnikowiaceae</taxon>
        <taxon>Candidozyma</taxon>
    </lineage>
</organism>
<proteinExistence type="predicted"/>
<dbReference type="InterPro" id="IPR013950">
    <property type="entry name" value="Mis14/Nsl1"/>
</dbReference>
<dbReference type="EMBL" id="PYFQ01000018">
    <property type="protein sequence ID" value="PSK35153.1"/>
    <property type="molecule type" value="Genomic_DNA"/>
</dbReference>
<gene>
    <name evidence="1" type="ORF">C7M61_004817</name>
</gene>
<sequence>MSASLHYEKIALSKQELTHIYKQFVDAAQKKYDQHLPVSDRHDPLQIEVENLVNETFAEVFEMAKYALVVDGLDFSEDDVSIKDFLLLRPTEEVMPFDTQLNQKLRTVIQDVEKETTEVTRLRRELPERAKDAYELLISTTDEEVTSIIKSLNEKYDNQEVESHPDLLETIPSAKDLLSDYEESISRLSALKSDLPRQLAQVESWNSTAEFLEDRRQQQQTEKKLLQ</sequence>
<evidence type="ECO:0000313" key="2">
    <source>
        <dbReference type="Proteomes" id="UP000241107"/>
    </source>
</evidence>
<dbReference type="GeneID" id="36568204"/>
<accession>A0A2P7YGR7</accession>
<dbReference type="OrthoDB" id="2135762at2759"/>
<dbReference type="AlphaFoldDB" id="A0A2P7YGR7"/>
<evidence type="ECO:0000313" key="1">
    <source>
        <dbReference type="EMBL" id="PSK35153.1"/>
    </source>
</evidence>
<dbReference type="STRING" id="418784.A0A2P7YGR7"/>
<dbReference type="VEuPathDB" id="FungiDB:C7M61_004817"/>
<dbReference type="Proteomes" id="UP000241107">
    <property type="component" value="Unassembled WGS sequence"/>
</dbReference>
<dbReference type="PANTHER" id="PTHR31749:SF3">
    <property type="entry name" value="KINETOCHORE-ASSOCIATED PROTEIN NSL1 HOMOLOG"/>
    <property type="match status" value="1"/>
</dbReference>
<dbReference type="RefSeq" id="XP_024711689.1">
    <property type="nucleotide sequence ID" value="XM_024860132.1"/>
</dbReference>
<comment type="caution">
    <text evidence="1">The sequence shown here is derived from an EMBL/GenBank/DDBJ whole genome shotgun (WGS) entry which is preliminary data.</text>
</comment>
<keyword evidence="2" id="KW-1185">Reference proteome</keyword>
<dbReference type="PANTHER" id="PTHR31749">
    <property type="entry name" value="KINETOCHORE-ASSOCIATED PROTEIN NSL1 HOMOLOG"/>
    <property type="match status" value="1"/>
</dbReference>